<proteinExistence type="predicted"/>
<feature type="compositionally biased region" description="Basic and acidic residues" evidence="1">
    <location>
        <begin position="59"/>
        <end position="87"/>
    </location>
</feature>
<gene>
    <name evidence="2" type="ORF">GOP47_0015906</name>
</gene>
<feature type="compositionally biased region" description="Acidic residues" evidence="1">
    <location>
        <begin position="88"/>
        <end position="104"/>
    </location>
</feature>
<dbReference type="EMBL" id="JABFUD020000015">
    <property type="protein sequence ID" value="KAI5069605.1"/>
    <property type="molecule type" value="Genomic_DNA"/>
</dbReference>
<feature type="region of interest" description="Disordered" evidence="1">
    <location>
        <begin position="59"/>
        <end position="118"/>
    </location>
</feature>
<name>A0A9D4UKN5_ADICA</name>
<comment type="caution">
    <text evidence="2">The sequence shown here is derived from an EMBL/GenBank/DDBJ whole genome shotgun (WGS) entry which is preliminary data.</text>
</comment>
<evidence type="ECO:0000313" key="2">
    <source>
        <dbReference type="EMBL" id="KAI5069605.1"/>
    </source>
</evidence>
<organism evidence="2 3">
    <name type="scientific">Adiantum capillus-veneris</name>
    <name type="common">Maidenhair fern</name>
    <dbReference type="NCBI Taxonomy" id="13818"/>
    <lineage>
        <taxon>Eukaryota</taxon>
        <taxon>Viridiplantae</taxon>
        <taxon>Streptophyta</taxon>
        <taxon>Embryophyta</taxon>
        <taxon>Tracheophyta</taxon>
        <taxon>Polypodiopsida</taxon>
        <taxon>Polypodiidae</taxon>
        <taxon>Polypodiales</taxon>
        <taxon>Pteridineae</taxon>
        <taxon>Pteridaceae</taxon>
        <taxon>Vittarioideae</taxon>
        <taxon>Adiantum</taxon>
    </lineage>
</organism>
<evidence type="ECO:0000256" key="1">
    <source>
        <dbReference type="SAM" id="MobiDB-lite"/>
    </source>
</evidence>
<feature type="compositionally biased region" description="Basic residues" evidence="1">
    <location>
        <begin position="108"/>
        <end position="118"/>
    </location>
</feature>
<keyword evidence="3" id="KW-1185">Reference proteome</keyword>
<reference evidence="2" key="1">
    <citation type="submission" date="2021-01" db="EMBL/GenBank/DDBJ databases">
        <title>Adiantum capillus-veneris genome.</title>
        <authorList>
            <person name="Fang Y."/>
            <person name="Liao Q."/>
        </authorList>
    </citation>
    <scope>NUCLEOTIDE SEQUENCE</scope>
    <source>
        <strain evidence="2">H3</strain>
        <tissue evidence="2">Leaf</tissue>
    </source>
</reference>
<dbReference type="AlphaFoldDB" id="A0A9D4UKN5"/>
<evidence type="ECO:0000313" key="3">
    <source>
        <dbReference type="Proteomes" id="UP000886520"/>
    </source>
</evidence>
<dbReference type="OrthoDB" id="10366161at2759"/>
<sequence>MAARLAPPRGYTERSHAAGLLCEDAMLFRGNAWGGDRVPGSSYKITPYGHETTYPYGHYERPINREGPLDDIKQKIRDSRDQKLAVKEEDDCCSDSDASDGELDESPRHHKVKKLGVL</sequence>
<accession>A0A9D4UKN5</accession>
<protein>
    <submittedName>
        <fullName evidence="2">Uncharacterized protein</fullName>
    </submittedName>
</protein>
<dbReference type="Proteomes" id="UP000886520">
    <property type="component" value="Chromosome 15"/>
</dbReference>